<proteinExistence type="inferred from homology"/>
<dbReference type="SUPFAM" id="SSF51569">
    <property type="entry name" value="Aldolase"/>
    <property type="match status" value="1"/>
</dbReference>
<dbReference type="PANTHER" id="PTHR10889:SF3">
    <property type="entry name" value="DEOXYRIBOSE-PHOSPHATE ALDOLASE"/>
    <property type="match status" value="1"/>
</dbReference>
<dbReference type="GO" id="GO:0009264">
    <property type="term" value="P:deoxyribonucleotide catabolic process"/>
    <property type="evidence" value="ECO:0007669"/>
    <property type="project" value="UniProtKB-UniRule"/>
</dbReference>
<comment type="caution">
    <text evidence="8">The sequence shown here is derived from an EMBL/GenBank/DDBJ whole genome shotgun (WGS) entry which is preliminary data.</text>
</comment>
<dbReference type="PIRSF" id="PIRSF001357">
    <property type="entry name" value="DeoC"/>
    <property type="match status" value="1"/>
</dbReference>
<evidence type="ECO:0000256" key="6">
    <source>
        <dbReference type="ARBA" id="ARBA00048791"/>
    </source>
</evidence>
<comment type="similarity">
    <text evidence="2">Belongs to the DeoC/FbaB aldolase family. DeoC type 2 subfamily.</text>
</comment>
<dbReference type="AlphaFoldDB" id="A0A2P6M6M0"/>
<dbReference type="InterPro" id="IPR013785">
    <property type="entry name" value="Aldolase_TIM"/>
</dbReference>
<evidence type="ECO:0000313" key="8">
    <source>
        <dbReference type="EMBL" id="PRH81654.1"/>
    </source>
</evidence>
<organism evidence="8 9">
    <name type="scientific">Arenimonas caeni</name>
    <dbReference type="NCBI Taxonomy" id="2058085"/>
    <lineage>
        <taxon>Bacteria</taxon>
        <taxon>Pseudomonadati</taxon>
        <taxon>Pseudomonadota</taxon>
        <taxon>Gammaproteobacteria</taxon>
        <taxon>Lysobacterales</taxon>
        <taxon>Lysobacteraceae</taxon>
        <taxon>Arenimonas</taxon>
    </lineage>
</organism>
<evidence type="ECO:0000313" key="9">
    <source>
        <dbReference type="Proteomes" id="UP000241736"/>
    </source>
</evidence>
<dbReference type="GO" id="GO:0004139">
    <property type="term" value="F:deoxyribose-phosphate aldolase activity"/>
    <property type="evidence" value="ECO:0007669"/>
    <property type="project" value="UniProtKB-UniRule"/>
</dbReference>
<dbReference type="EC" id="4.1.2.4" evidence="3 7"/>
<keyword evidence="5" id="KW-0704">Schiff base</keyword>
<dbReference type="InterPro" id="IPR002915">
    <property type="entry name" value="DeoC/FbaB/LacD_aldolase"/>
</dbReference>
<keyword evidence="9" id="KW-1185">Reference proteome</keyword>
<evidence type="ECO:0000256" key="1">
    <source>
        <dbReference type="ARBA" id="ARBA00004816"/>
    </source>
</evidence>
<dbReference type="PANTHER" id="PTHR10889">
    <property type="entry name" value="DEOXYRIBOSE-PHOSPHATE ALDOLASE"/>
    <property type="match status" value="1"/>
</dbReference>
<evidence type="ECO:0000256" key="2">
    <source>
        <dbReference type="ARBA" id="ARBA00009473"/>
    </source>
</evidence>
<dbReference type="OrthoDB" id="6579831at2"/>
<dbReference type="RefSeq" id="WP_106991127.1">
    <property type="nucleotide sequence ID" value="NZ_JAVEVW010000098.1"/>
</dbReference>
<dbReference type="Pfam" id="PF01791">
    <property type="entry name" value="DeoC"/>
    <property type="match status" value="1"/>
</dbReference>
<dbReference type="GO" id="GO:0016052">
    <property type="term" value="P:carbohydrate catabolic process"/>
    <property type="evidence" value="ECO:0007669"/>
    <property type="project" value="TreeGrafter"/>
</dbReference>
<reference evidence="8 9" key="1">
    <citation type="submission" date="2018-03" db="EMBL/GenBank/DDBJ databases">
        <title>Arenimonas caeni sp. nov., isolated from activated sludge.</title>
        <authorList>
            <person name="Liu H."/>
        </authorList>
    </citation>
    <scope>NUCLEOTIDE SEQUENCE [LARGE SCALE GENOMIC DNA]</scope>
    <source>
        <strain evidence="9">z29</strain>
    </source>
</reference>
<protein>
    <recommendedName>
        <fullName evidence="3 7">Deoxyribose-phosphate aldolase</fullName>
        <ecNumber evidence="3 7">4.1.2.4</ecNumber>
    </recommendedName>
</protein>
<dbReference type="InterPro" id="IPR011343">
    <property type="entry name" value="DeoC"/>
</dbReference>
<dbReference type="EMBL" id="PVLF01000019">
    <property type="protein sequence ID" value="PRH81654.1"/>
    <property type="molecule type" value="Genomic_DNA"/>
</dbReference>
<comment type="catalytic activity">
    <reaction evidence="6">
        <text>2-deoxy-D-ribose 5-phosphate = D-glyceraldehyde 3-phosphate + acetaldehyde</text>
        <dbReference type="Rhea" id="RHEA:12821"/>
        <dbReference type="ChEBI" id="CHEBI:15343"/>
        <dbReference type="ChEBI" id="CHEBI:59776"/>
        <dbReference type="ChEBI" id="CHEBI:62877"/>
        <dbReference type="EC" id="4.1.2.4"/>
    </reaction>
</comment>
<evidence type="ECO:0000256" key="7">
    <source>
        <dbReference type="NCBIfam" id="TIGR00126"/>
    </source>
</evidence>
<comment type="pathway">
    <text evidence="1">Carbohydrate degradation; 2-deoxy-D-ribose 1-phosphate degradation; D-glyceraldehyde 3-phosphate and acetaldehyde from 2-deoxy-alpha-D-ribose 1-phosphate: step 2/2.</text>
</comment>
<dbReference type="NCBIfam" id="TIGR00126">
    <property type="entry name" value="deoC"/>
    <property type="match status" value="1"/>
</dbReference>
<evidence type="ECO:0000256" key="3">
    <source>
        <dbReference type="ARBA" id="ARBA00012515"/>
    </source>
</evidence>
<dbReference type="Gene3D" id="3.20.20.70">
    <property type="entry name" value="Aldolase class I"/>
    <property type="match status" value="1"/>
</dbReference>
<dbReference type="Proteomes" id="UP000241736">
    <property type="component" value="Unassembled WGS sequence"/>
</dbReference>
<keyword evidence="4" id="KW-0456">Lyase</keyword>
<gene>
    <name evidence="8" type="primary">deoC</name>
    <name evidence="8" type="ORF">C6N40_11250</name>
</gene>
<evidence type="ECO:0000256" key="4">
    <source>
        <dbReference type="ARBA" id="ARBA00023239"/>
    </source>
</evidence>
<evidence type="ECO:0000256" key="5">
    <source>
        <dbReference type="ARBA" id="ARBA00023270"/>
    </source>
</evidence>
<sequence>MDDPAFLNRLLACLDLTRLGESDTPADIDALCDLAARLPVAPAALCVHPEMITSARAGLDQRGLAGVPIATVVNFPDGADDPARCRREILRARGAGAQEIDAVLPWRALVAGDIDAVVATLRATHEASGPLPLKVIIESGELGTEARIREASLLAIHAGADFIKTSTGKARVHATPEAAEVMLAAIAETGARCGFKAAGGIRTPEDAARYFDIAARVLGPIWARPSRMRIGASSLADEVLARLAAQG</sequence>
<dbReference type="GO" id="GO:0005737">
    <property type="term" value="C:cytoplasm"/>
    <property type="evidence" value="ECO:0007669"/>
    <property type="project" value="InterPro"/>
</dbReference>
<dbReference type="SMART" id="SM01133">
    <property type="entry name" value="DeoC"/>
    <property type="match status" value="1"/>
</dbReference>
<name>A0A2P6M6M0_9GAMM</name>
<accession>A0A2P6M6M0</accession>